<dbReference type="PANTHER" id="PTHR43158:SF2">
    <property type="entry name" value="SKFA PEPTIDE EXPORT ATP-BINDING PROTEIN SKFE"/>
    <property type="match status" value="1"/>
</dbReference>
<dbReference type="PANTHER" id="PTHR43158">
    <property type="entry name" value="SKFA PEPTIDE EXPORT ATP-BINDING PROTEIN SKFE"/>
    <property type="match status" value="1"/>
</dbReference>
<accession>A0ABT8C221</accession>
<proteinExistence type="predicted"/>
<dbReference type="Proteomes" id="UP001236663">
    <property type="component" value="Unassembled WGS sequence"/>
</dbReference>
<dbReference type="InterPro" id="IPR027417">
    <property type="entry name" value="P-loop_NTPase"/>
</dbReference>
<evidence type="ECO:0000256" key="1">
    <source>
        <dbReference type="ARBA" id="ARBA00022741"/>
    </source>
</evidence>
<sequence length="509" mass="57798">MIPENPANDFLIIEQATVLHQGRSLFQQMDFKISTGESWVILGASGKERTAFLETLLGRTSLVAGSISRPFAEDYQKEQNQKGVVNSFRDLIAYVSQKYTFRNKSSQQNFYYQQRFNSSESEDTETVARYLEQAETKIPGPWNLESVISLFNLHEFKEKSLIKLSNGETRRLAMALGLLKNPRLFLMDMPMTGLDVHTRNHFDELIGAIMQSGIQVVMTCTAGEIPSCISRYGWVGQGRLKVVDDPQTLMELENRSLLQGEVPHAVFKGLLKKVFEDSSITTVIEMREVTIRYQDNVLLDRVTWKVLPGERWLIRGHNGAGKSTLISLVLGENPQSYANDIVLFDRKRGTGESIWDIKKPVGFVSPELGRFFPSNQTCKKVVLSGLFDTMGLFKKPDVSQDALADAWLDAFQLLHVADLNFHRISLEEQRFCLLARAMIKCPQLLVLDEASQGMDEEQRIRFRQSVSVFCEKTGMSLLFVSHYDEDVPPCVNRILELKHGKINEQTAKK</sequence>
<evidence type="ECO:0000313" key="5">
    <source>
        <dbReference type="Proteomes" id="UP001236663"/>
    </source>
</evidence>
<evidence type="ECO:0000259" key="3">
    <source>
        <dbReference type="PROSITE" id="PS50893"/>
    </source>
</evidence>
<name>A0ABT8C221_9BACT</name>
<gene>
    <name evidence="4" type="ORF">QWZ15_03275</name>
</gene>
<evidence type="ECO:0000256" key="2">
    <source>
        <dbReference type="ARBA" id="ARBA00022840"/>
    </source>
</evidence>
<dbReference type="GO" id="GO:0005524">
    <property type="term" value="F:ATP binding"/>
    <property type="evidence" value="ECO:0007669"/>
    <property type="project" value="UniProtKB-KW"/>
</dbReference>
<dbReference type="Pfam" id="PF00005">
    <property type="entry name" value="ABC_tran"/>
    <property type="match status" value="2"/>
</dbReference>
<evidence type="ECO:0000313" key="4">
    <source>
        <dbReference type="EMBL" id="MDN3686843.1"/>
    </source>
</evidence>
<dbReference type="EMBL" id="JAUFQS010000004">
    <property type="protein sequence ID" value="MDN3686843.1"/>
    <property type="molecule type" value="Genomic_DNA"/>
</dbReference>
<dbReference type="SUPFAM" id="SSF52540">
    <property type="entry name" value="P-loop containing nucleoside triphosphate hydrolases"/>
    <property type="match status" value="2"/>
</dbReference>
<comment type="caution">
    <text evidence="4">The sequence shown here is derived from an EMBL/GenBank/DDBJ whole genome shotgun (WGS) entry which is preliminary data.</text>
</comment>
<dbReference type="PROSITE" id="PS50893">
    <property type="entry name" value="ABC_TRANSPORTER_2"/>
    <property type="match status" value="2"/>
</dbReference>
<keyword evidence="2 4" id="KW-0067">ATP-binding</keyword>
<reference evidence="5" key="1">
    <citation type="journal article" date="2019" name="Int. J. Syst. Evol. Microbiol.">
        <title>The Global Catalogue of Microorganisms (GCM) 10K type strain sequencing project: providing services to taxonomists for standard genome sequencing and annotation.</title>
        <authorList>
            <consortium name="The Broad Institute Genomics Platform"/>
            <consortium name="The Broad Institute Genome Sequencing Center for Infectious Disease"/>
            <person name="Wu L."/>
            <person name="Ma J."/>
        </authorList>
    </citation>
    <scope>NUCLEOTIDE SEQUENCE [LARGE SCALE GENOMIC DNA]</scope>
    <source>
        <strain evidence="5">CECT 7706</strain>
    </source>
</reference>
<keyword evidence="1" id="KW-0547">Nucleotide-binding</keyword>
<feature type="domain" description="ABC transporter" evidence="3">
    <location>
        <begin position="11"/>
        <end position="262"/>
    </location>
</feature>
<dbReference type="Gene3D" id="3.40.50.300">
    <property type="entry name" value="P-loop containing nucleotide triphosphate hydrolases"/>
    <property type="match status" value="2"/>
</dbReference>
<protein>
    <submittedName>
        <fullName evidence="4">ATP-binding cassette domain-containing protein</fullName>
    </submittedName>
</protein>
<feature type="domain" description="ABC transporter" evidence="3">
    <location>
        <begin position="284"/>
        <end position="509"/>
    </location>
</feature>
<keyword evidence="5" id="KW-1185">Reference proteome</keyword>
<organism evidence="4 5">
    <name type="scientific">Cyclobacterium jeungdonense</name>
    <dbReference type="NCBI Taxonomy" id="708087"/>
    <lineage>
        <taxon>Bacteria</taxon>
        <taxon>Pseudomonadati</taxon>
        <taxon>Bacteroidota</taxon>
        <taxon>Cytophagia</taxon>
        <taxon>Cytophagales</taxon>
        <taxon>Cyclobacteriaceae</taxon>
        <taxon>Cyclobacterium</taxon>
    </lineage>
</organism>
<dbReference type="InterPro" id="IPR003439">
    <property type="entry name" value="ABC_transporter-like_ATP-bd"/>
</dbReference>